<organism evidence="1 2">
    <name type="scientific">Liparis tanakae</name>
    <name type="common">Tanaka's snailfish</name>
    <dbReference type="NCBI Taxonomy" id="230148"/>
    <lineage>
        <taxon>Eukaryota</taxon>
        <taxon>Metazoa</taxon>
        <taxon>Chordata</taxon>
        <taxon>Craniata</taxon>
        <taxon>Vertebrata</taxon>
        <taxon>Euteleostomi</taxon>
        <taxon>Actinopterygii</taxon>
        <taxon>Neopterygii</taxon>
        <taxon>Teleostei</taxon>
        <taxon>Neoteleostei</taxon>
        <taxon>Acanthomorphata</taxon>
        <taxon>Eupercaria</taxon>
        <taxon>Perciformes</taxon>
        <taxon>Cottioidei</taxon>
        <taxon>Cottales</taxon>
        <taxon>Liparidae</taxon>
        <taxon>Liparis</taxon>
    </lineage>
</organism>
<sequence length="86" mass="9733">MLLLLLLWCEEEEGEEGDGAVGVKLEVDSYRMMAVSPWRMVMLSVARCMSTLRTGNPVGIRQSSLKREACSCLQHDLRPTCIFKKK</sequence>
<dbReference type="EMBL" id="SRLO01018175">
    <property type="protein sequence ID" value="TNN23525.1"/>
    <property type="molecule type" value="Genomic_DNA"/>
</dbReference>
<dbReference type="AlphaFoldDB" id="A0A4Z2E414"/>
<keyword evidence="2" id="KW-1185">Reference proteome</keyword>
<protein>
    <submittedName>
        <fullName evidence="1">Uncharacterized protein</fullName>
    </submittedName>
</protein>
<dbReference type="Proteomes" id="UP000314294">
    <property type="component" value="Unassembled WGS sequence"/>
</dbReference>
<evidence type="ECO:0000313" key="2">
    <source>
        <dbReference type="Proteomes" id="UP000314294"/>
    </source>
</evidence>
<accession>A0A4Z2E414</accession>
<evidence type="ECO:0000313" key="1">
    <source>
        <dbReference type="EMBL" id="TNN23525.1"/>
    </source>
</evidence>
<proteinExistence type="predicted"/>
<gene>
    <name evidence="1" type="ORF">EYF80_066354</name>
</gene>
<comment type="caution">
    <text evidence="1">The sequence shown here is derived from an EMBL/GenBank/DDBJ whole genome shotgun (WGS) entry which is preliminary data.</text>
</comment>
<reference evidence="1 2" key="1">
    <citation type="submission" date="2019-03" db="EMBL/GenBank/DDBJ databases">
        <title>First draft genome of Liparis tanakae, snailfish: a comprehensive survey of snailfish specific genes.</title>
        <authorList>
            <person name="Kim W."/>
            <person name="Song I."/>
            <person name="Jeong J.-H."/>
            <person name="Kim D."/>
            <person name="Kim S."/>
            <person name="Ryu S."/>
            <person name="Song J.Y."/>
            <person name="Lee S.K."/>
        </authorList>
    </citation>
    <scope>NUCLEOTIDE SEQUENCE [LARGE SCALE GENOMIC DNA]</scope>
    <source>
        <tissue evidence="1">Muscle</tissue>
    </source>
</reference>
<name>A0A4Z2E414_9TELE</name>